<evidence type="ECO:0000256" key="7">
    <source>
        <dbReference type="ARBA" id="ARBA00023136"/>
    </source>
</evidence>
<feature type="transmembrane region" description="Helical" evidence="9">
    <location>
        <begin position="50"/>
        <end position="69"/>
    </location>
</feature>
<feature type="domain" description="Tripartite ATP-independent periplasmic transporters DctQ component" evidence="10">
    <location>
        <begin position="27"/>
        <end position="157"/>
    </location>
</feature>
<name>A0A1V5MJW6_UNCT6</name>
<dbReference type="Pfam" id="PF04290">
    <property type="entry name" value="DctQ"/>
    <property type="match status" value="1"/>
</dbReference>
<dbReference type="PANTHER" id="PTHR35011">
    <property type="entry name" value="2,3-DIKETO-L-GULONATE TRAP TRANSPORTER SMALL PERMEASE PROTEIN YIAM"/>
    <property type="match status" value="1"/>
</dbReference>
<keyword evidence="5 9" id="KW-0812">Transmembrane</keyword>
<comment type="similarity">
    <text evidence="8">Belongs to the TRAP transporter small permease family.</text>
</comment>
<accession>A0A1V5MJW6</accession>
<evidence type="ECO:0000256" key="9">
    <source>
        <dbReference type="SAM" id="Phobius"/>
    </source>
</evidence>
<dbReference type="PANTHER" id="PTHR35011:SF10">
    <property type="entry name" value="TRAP TRANSPORTER SMALL PERMEASE PROTEIN"/>
    <property type="match status" value="1"/>
</dbReference>
<feature type="transmembrane region" description="Helical" evidence="9">
    <location>
        <begin position="12"/>
        <end position="30"/>
    </location>
</feature>
<keyword evidence="4" id="KW-0997">Cell inner membrane</keyword>
<organism evidence="11">
    <name type="scientific">candidate division TA06 bacterium ADurb.Bin417</name>
    <dbReference type="NCBI Taxonomy" id="1852828"/>
    <lineage>
        <taxon>Bacteria</taxon>
        <taxon>Bacteria division TA06</taxon>
    </lineage>
</organism>
<dbReference type="GO" id="GO:0022857">
    <property type="term" value="F:transmembrane transporter activity"/>
    <property type="evidence" value="ECO:0007669"/>
    <property type="project" value="TreeGrafter"/>
</dbReference>
<evidence type="ECO:0000256" key="6">
    <source>
        <dbReference type="ARBA" id="ARBA00022989"/>
    </source>
</evidence>
<proteinExistence type="inferred from homology"/>
<keyword evidence="6 9" id="KW-1133">Transmembrane helix</keyword>
<keyword evidence="3" id="KW-1003">Cell membrane</keyword>
<protein>
    <submittedName>
        <fullName evidence="11">Tripartite ATP-independent periplasmic transporter</fullName>
    </submittedName>
</protein>
<dbReference type="Proteomes" id="UP000485484">
    <property type="component" value="Unassembled WGS sequence"/>
</dbReference>
<evidence type="ECO:0000259" key="10">
    <source>
        <dbReference type="Pfam" id="PF04290"/>
    </source>
</evidence>
<evidence type="ECO:0000256" key="8">
    <source>
        <dbReference type="ARBA" id="ARBA00038436"/>
    </source>
</evidence>
<dbReference type="GO" id="GO:0015740">
    <property type="term" value="P:C4-dicarboxylate transport"/>
    <property type="evidence" value="ECO:0007669"/>
    <property type="project" value="TreeGrafter"/>
</dbReference>
<dbReference type="EMBL" id="MWAK01000018">
    <property type="protein sequence ID" value="OPZ93553.1"/>
    <property type="molecule type" value="Genomic_DNA"/>
</dbReference>
<dbReference type="GO" id="GO:0005886">
    <property type="term" value="C:plasma membrane"/>
    <property type="evidence" value="ECO:0007669"/>
    <property type="project" value="UniProtKB-SubCell"/>
</dbReference>
<evidence type="ECO:0000256" key="2">
    <source>
        <dbReference type="ARBA" id="ARBA00022448"/>
    </source>
</evidence>
<keyword evidence="7 9" id="KW-0472">Membrane</keyword>
<dbReference type="InterPro" id="IPR007387">
    <property type="entry name" value="TRAP_DctQ"/>
</dbReference>
<evidence type="ECO:0000256" key="4">
    <source>
        <dbReference type="ARBA" id="ARBA00022519"/>
    </source>
</evidence>
<dbReference type="InterPro" id="IPR055348">
    <property type="entry name" value="DctQ"/>
</dbReference>
<sequence length="161" mass="18117">MFTTFLKRIRGTCSLLNLIAGISLVFLMLLTMADVILRAFKHPIPGTYELVGLAGAVAIGFSMPITSWFRGHIYVDFFTSRFPRRVRNGFNIVTRLLAIGLFLLVGWNLFRFGLDLKNAGEVTLTLQLPFYPVVYGVGIAFFVQCLVLIGDLVKIFRGEYE</sequence>
<reference evidence="11" key="1">
    <citation type="submission" date="2017-02" db="EMBL/GenBank/DDBJ databases">
        <title>Delving into the versatile metabolic prowess of the omnipresent phylum Bacteroidetes.</title>
        <authorList>
            <person name="Nobu M.K."/>
            <person name="Mei R."/>
            <person name="Narihiro T."/>
            <person name="Kuroda K."/>
            <person name="Liu W.-T."/>
        </authorList>
    </citation>
    <scope>NUCLEOTIDE SEQUENCE</scope>
    <source>
        <strain evidence="11">ADurb.Bin417</strain>
    </source>
</reference>
<comment type="caution">
    <text evidence="11">The sequence shown here is derived from an EMBL/GenBank/DDBJ whole genome shotgun (WGS) entry which is preliminary data.</text>
</comment>
<dbReference type="AlphaFoldDB" id="A0A1V5MJW6"/>
<feature type="transmembrane region" description="Helical" evidence="9">
    <location>
        <begin position="90"/>
        <end position="110"/>
    </location>
</feature>
<evidence type="ECO:0000256" key="1">
    <source>
        <dbReference type="ARBA" id="ARBA00004429"/>
    </source>
</evidence>
<evidence type="ECO:0000256" key="5">
    <source>
        <dbReference type="ARBA" id="ARBA00022692"/>
    </source>
</evidence>
<feature type="transmembrane region" description="Helical" evidence="9">
    <location>
        <begin position="130"/>
        <end position="153"/>
    </location>
</feature>
<keyword evidence="2" id="KW-0813">Transport</keyword>
<comment type="subcellular location">
    <subcellularLocation>
        <location evidence="1">Cell inner membrane</location>
        <topology evidence="1">Multi-pass membrane protein</topology>
    </subcellularLocation>
</comment>
<evidence type="ECO:0000256" key="3">
    <source>
        <dbReference type="ARBA" id="ARBA00022475"/>
    </source>
</evidence>
<evidence type="ECO:0000313" key="11">
    <source>
        <dbReference type="EMBL" id="OPZ93553.1"/>
    </source>
</evidence>
<gene>
    <name evidence="11" type="ORF">BWY73_00245</name>
</gene>